<feature type="domain" description="Plant heme peroxidase family profile" evidence="8">
    <location>
        <begin position="65"/>
        <end position="278"/>
    </location>
</feature>
<dbReference type="AlphaFoldDB" id="A0A067SN98"/>
<dbReference type="GO" id="GO:0000302">
    <property type="term" value="P:response to reactive oxygen species"/>
    <property type="evidence" value="ECO:0007669"/>
    <property type="project" value="TreeGrafter"/>
</dbReference>
<dbReference type="GO" id="GO:0042744">
    <property type="term" value="P:hydrogen peroxide catabolic process"/>
    <property type="evidence" value="ECO:0007669"/>
    <property type="project" value="TreeGrafter"/>
</dbReference>
<comment type="similarity">
    <text evidence="6">Belongs to the peroxidase family.</text>
</comment>
<keyword evidence="7" id="KW-0732">Signal</keyword>
<dbReference type="Pfam" id="PF00141">
    <property type="entry name" value="peroxidase"/>
    <property type="match status" value="1"/>
</dbReference>
<dbReference type="PANTHER" id="PTHR31356:SF53">
    <property type="entry name" value="HEME PEROXIDASE"/>
    <property type="match status" value="1"/>
</dbReference>
<dbReference type="InterPro" id="IPR002016">
    <property type="entry name" value="Haem_peroxidase"/>
</dbReference>
<dbReference type="PANTHER" id="PTHR31356">
    <property type="entry name" value="THYLAKOID LUMENAL 29 KDA PROTEIN, CHLOROPLASTIC-RELATED"/>
    <property type="match status" value="1"/>
</dbReference>
<dbReference type="OrthoDB" id="5985073at2759"/>
<protein>
    <recommendedName>
        <fullName evidence="7">Peroxidase</fullName>
        <ecNumber evidence="7">1.11.1.-</ecNumber>
    </recommendedName>
</protein>
<evidence type="ECO:0000313" key="10">
    <source>
        <dbReference type="Proteomes" id="UP000027222"/>
    </source>
</evidence>
<proteinExistence type="inferred from homology"/>
<dbReference type="SUPFAM" id="SSF48113">
    <property type="entry name" value="Heme-dependent peroxidases"/>
    <property type="match status" value="1"/>
</dbReference>
<evidence type="ECO:0000313" key="9">
    <source>
        <dbReference type="EMBL" id="KDR72395.1"/>
    </source>
</evidence>
<gene>
    <name evidence="9" type="ORF">GALMADRAFT_253196</name>
</gene>
<reference evidence="10" key="1">
    <citation type="journal article" date="2014" name="Proc. Natl. Acad. Sci. U.S.A.">
        <title>Extensive sampling of basidiomycete genomes demonstrates inadequacy of the white-rot/brown-rot paradigm for wood decay fungi.</title>
        <authorList>
            <person name="Riley R."/>
            <person name="Salamov A.A."/>
            <person name="Brown D.W."/>
            <person name="Nagy L.G."/>
            <person name="Floudas D."/>
            <person name="Held B.W."/>
            <person name="Levasseur A."/>
            <person name="Lombard V."/>
            <person name="Morin E."/>
            <person name="Otillar R."/>
            <person name="Lindquist E.A."/>
            <person name="Sun H."/>
            <person name="LaButti K.M."/>
            <person name="Schmutz J."/>
            <person name="Jabbour D."/>
            <person name="Luo H."/>
            <person name="Baker S.E."/>
            <person name="Pisabarro A.G."/>
            <person name="Walton J.D."/>
            <person name="Blanchette R.A."/>
            <person name="Henrissat B."/>
            <person name="Martin F."/>
            <person name="Cullen D."/>
            <person name="Hibbett D.S."/>
            <person name="Grigoriev I.V."/>
        </authorList>
    </citation>
    <scope>NUCLEOTIDE SEQUENCE [LARGE SCALE GENOMIC DNA]</scope>
    <source>
        <strain evidence="10">CBS 339.88</strain>
    </source>
</reference>
<keyword evidence="5" id="KW-0408">Iron</keyword>
<dbReference type="EMBL" id="KL142389">
    <property type="protein sequence ID" value="KDR72395.1"/>
    <property type="molecule type" value="Genomic_DNA"/>
</dbReference>
<evidence type="ECO:0000259" key="8">
    <source>
        <dbReference type="PROSITE" id="PS50873"/>
    </source>
</evidence>
<keyword evidence="3" id="KW-0479">Metal-binding</keyword>
<dbReference type="GO" id="GO:0004601">
    <property type="term" value="F:peroxidase activity"/>
    <property type="evidence" value="ECO:0007669"/>
    <property type="project" value="UniProtKB-KW"/>
</dbReference>
<keyword evidence="10" id="KW-1185">Reference proteome</keyword>
<dbReference type="HOGENOM" id="CLU_004824_3_1_1"/>
<keyword evidence="4 7" id="KW-0560">Oxidoreductase</keyword>
<evidence type="ECO:0000256" key="5">
    <source>
        <dbReference type="ARBA" id="ARBA00023004"/>
    </source>
</evidence>
<evidence type="ECO:0000256" key="6">
    <source>
        <dbReference type="RuleBase" id="RU004241"/>
    </source>
</evidence>
<dbReference type="STRING" id="685588.A0A067SN98"/>
<feature type="signal peptide" evidence="7">
    <location>
        <begin position="1"/>
        <end position="18"/>
    </location>
</feature>
<dbReference type="GO" id="GO:0020037">
    <property type="term" value="F:heme binding"/>
    <property type="evidence" value="ECO:0007669"/>
    <property type="project" value="UniProtKB-UniRule"/>
</dbReference>
<dbReference type="GO" id="GO:0034599">
    <property type="term" value="P:cellular response to oxidative stress"/>
    <property type="evidence" value="ECO:0007669"/>
    <property type="project" value="InterPro"/>
</dbReference>
<keyword evidence="2" id="KW-0349">Heme</keyword>
<dbReference type="InterPro" id="IPR044831">
    <property type="entry name" value="Ccp1-like"/>
</dbReference>
<evidence type="ECO:0000256" key="4">
    <source>
        <dbReference type="ARBA" id="ARBA00023002"/>
    </source>
</evidence>
<evidence type="ECO:0000256" key="7">
    <source>
        <dbReference type="RuleBase" id="RU363051"/>
    </source>
</evidence>
<dbReference type="Proteomes" id="UP000027222">
    <property type="component" value="Unassembled WGS sequence"/>
</dbReference>
<dbReference type="PRINTS" id="PR00458">
    <property type="entry name" value="PEROXIDASE"/>
</dbReference>
<dbReference type="GO" id="GO:0046872">
    <property type="term" value="F:metal ion binding"/>
    <property type="evidence" value="ECO:0007669"/>
    <property type="project" value="UniProtKB-UniRule"/>
</dbReference>
<organism evidence="9 10">
    <name type="scientific">Galerina marginata (strain CBS 339.88)</name>
    <dbReference type="NCBI Taxonomy" id="685588"/>
    <lineage>
        <taxon>Eukaryota</taxon>
        <taxon>Fungi</taxon>
        <taxon>Dikarya</taxon>
        <taxon>Basidiomycota</taxon>
        <taxon>Agaricomycotina</taxon>
        <taxon>Agaricomycetes</taxon>
        <taxon>Agaricomycetidae</taxon>
        <taxon>Agaricales</taxon>
        <taxon>Agaricineae</taxon>
        <taxon>Strophariaceae</taxon>
        <taxon>Galerina</taxon>
    </lineage>
</organism>
<evidence type="ECO:0000256" key="3">
    <source>
        <dbReference type="ARBA" id="ARBA00022723"/>
    </source>
</evidence>
<dbReference type="Gene3D" id="1.10.520.10">
    <property type="match status" value="1"/>
</dbReference>
<feature type="chain" id="PRO_5006985806" description="Peroxidase" evidence="7">
    <location>
        <begin position="19"/>
        <end position="602"/>
    </location>
</feature>
<name>A0A067SN98_GALM3</name>
<sequence>MVLVPFIVLSSVLTAALAYTWPSPQYDALEKFLYEGTDVNGNFIAFITTHCVHRTTPASGRHPSTVAAEWLRLAYHDAATHNVTDGSGGLDGSILYELTRPENTGAALTNSAADFQNSSSKYISHADIIAMGAVWGIASCGGPSIPYRGGRIDATGPGRTGVPEPQQDLASHTESFRLQGFTPTEMIGLVACGHTLGGVRSFDFPSIILDPTGLNISTFDSTTKYDHAIISEYLNSSTNNPLIRVANTSFASDLRIFGSDGNVTMKSLNSESAYFQTCTTLLARMLNTVPSDVTLTEEIELLPVKVWNAQITVVKSQLIFFTLLRLSHSTNVAPSVNRQVKLLWCDKRGQFKDCTKITNVASSQGGDFIPSTSPLTESQNITFSFYHFAFPISANRSVSKFWFQVDDGDGSAPVIHDNEGQGYVFQQDEIIYVPLLSHSNGPAGPNGFAQSFDFVVGIRSGNNVSRAQILGLDYTFQESGAIFNSTVDLQHNITGFLVEGYDYYSGQVNTTGSVLTVDMEVVVGDVSFAVDYLPALGMVGVEELLSSDQRSLINNITTTSSSAAPSPTTRSPSSAVLSLLPPPSIYPALLGIFVSLVCSLDH</sequence>
<evidence type="ECO:0000256" key="2">
    <source>
        <dbReference type="ARBA" id="ARBA00022617"/>
    </source>
</evidence>
<evidence type="ECO:0000256" key="1">
    <source>
        <dbReference type="ARBA" id="ARBA00022559"/>
    </source>
</evidence>
<accession>A0A067SN98</accession>
<keyword evidence="1 7" id="KW-0575">Peroxidase</keyword>
<dbReference type="InterPro" id="IPR010255">
    <property type="entry name" value="Haem_peroxidase_sf"/>
</dbReference>
<dbReference type="PROSITE" id="PS50873">
    <property type="entry name" value="PEROXIDASE_4"/>
    <property type="match status" value="1"/>
</dbReference>
<dbReference type="EC" id="1.11.1.-" evidence="7"/>